<dbReference type="AlphaFoldDB" id="A0A3B6KMZ7"/>
<dbReference type="Gramene" id="TraesSYM5A03G02741910.1">
    <property type="protein sequence ID" value="TraesSYM5A03G02741910.1"/>
    <property type="gene ID" value="TraesSYM5A03G02741910"/>
</dbReference>
<dbReference type="Proteomes" id="UP000019116">
    <property type="component" value="Chromosome 5A"/>
</dbReference>
<dbReference type="Gramene" id="TraesMAC5A03G02711470.1">
    <property type="protein sequence ID" value="TraesMAC5A03G02711470.1"/>
    <property type="gene ID" value="TraesMAC5A03G02711470"/>
</dbReference>
<proteinExistence type="predicted"/>
<feature type="region of interest" description="Disordered" evidence="3">
    <location>
        <begin position="1"/>
        <end position="56"/>
    </location>
</feature>
<name>A0A3B6KMZ7_WHEAT</name>
<dbReference type="PROSITE" id="PS51667">
    <property type="entry name" value="WRC"/>
    <property type="match status" value="1"/>
</dbReference>
<reference evidence="5" key="2">
    <citation type="submission" date="2018-10" db="UniProtKB">
        <authorList>
            <consortium name="EnsemblPlants"/>
        </authorList>
    </citation>
    <scope>IDENTIFICATION</scope>
</reference>
<dbReference type="InterPro" id="IPR014977">
    <property type="entry name" value="WRC_dom"/>
</dbReference>
<feature type="region of interest" description="Disordered" evidence="3">
    <location>
        <begin position="174"/>
        <end position="203"/>
    </location>
</feature>
<evidence type="ECO:0000256" key="1">
    <source>
        <dbReference type="ARBA" id="ARBA00023242"/>
    </source>
</evidence>
<evidence type="ECO:0000256" key="3">
    <source>
        <dbReference type="SAM" id="MobiDB-lite"/>
    </source>
</evidence>
<dbReference type="OrthoDB" id="10307592at2759"/>
<dbReference type="OMA" id="CSKIAHP"/>
<sequence>MDPSSSPAMPPATKQAPPLPTENEVAEYLLLLGETAGPEGESAHPEDFDLEGEHNPVPDESIVEVAMDGQDDSSDRTLVVTTGLIESSADEAQDMEEEVNMLDNEEGDEPLKEYFYGPVIITEPVRRCNRRNGRWWVCSKIAHPGCTMCLHHMKNRPEHLHSNELQASTLRSEAVDWEKTAGPSSLEALSGPSAVRDDDVGPA</sequence>
<feature type="domain" description="WRC" evidence="4">
    <location>
        <begin position="122"/>
        <end position="168"/>
    </location>
</feature>
<organism evidence="5">
    <name type="scientific">Triticum aestivum</name>
    <name type="common">Wheat</name>
    <dbReference type="NCBI Taxonomy" id="4565"/>
    <lineage>
        <taxon>Eukaryota</taxon>
        <taxon>Viridiplantae</taxon>
        <taxon>Streptophyta</taxon>
        <taxon>Embryophyta</taxon>
        <taxon>Tracheophyta</taxon>
        <taxon>Spermatophyta</taxon>
        <taxon>Magnoliopsida</taxon>
        <taxon>Liliopsida</taxon>
        <taxon>Poales</taxon>
        <taxon>Poaceae</taxon>
        <taxon>BOP clade</taxon>
        <taxon>Pooideae</taxon>
        <taxon>Triticodae</taxon>
        <taxon>Triticeae</taxon>
        <taxon>Triticinae</taxon>
        <taxon>Triticum</taxon>
    </lineage>
</organism>
<dbReference type="Gramene" id="TraesCS5A03G0825800.1">
    <property type="protein sequence ID" value="TraesCS5A03G0825800.1.CDS"/>
    <property type="gene ID" value="TraesCS5A03G0825800"/>
</dbReference>
<keyword evidence="1" id="KW-0539">Nucleus</keyword>
<dbReference type="Gramene" id="TraesROB_scaffold_020685_01G000100.1">
    <property type="protein sequence ID" value="TraesROB_scaffold_020685_01G000100.1"/>
    <property type="gene ID" value="TraesROB_scaffold_020685_01G000100"/>
</dbReference>
<evidence type="ECO:0000256" key="2">
    <source>
        <dbReference type="PROSITE-ProRule" id="PRU01002"/>
    </source>
</evidence>
<dbReference type="Gramene" id="TraesCS5A02G343800.1">
    <property type="protein sequence ID" value="TraesCS5A02G343800.1"/>
    <property type="gene ID" value="TraesCS5A02G343800"/>
</dbReference>
<evidence type="ECO:0000313" key="5">
    <source>
        <dbReference type="EnsemblPlants" id="TraesCS5A02G343800.1"/>
    </source>
</evidence>
<reference evidence="5" key="1">
    <citation type="submission" date="2018-08" db="EMBL/GenBank/DDBJ databases">
        <authorList>
            <person name="Rossello M."/>
        </authorList>
    </citation>
    <scope>NUCLEOTIDE SEQUENCE [LARGE SCALE GENOMIC DNA]</scope>
    <source>
        <strain evidence="5">cv. Chinese Spring</strain>
    </source>
</reference>
<evidence type="ECO:0000259" key="4">
    <source>
        <dbReference type="PROSITE" id="PS51667"/>
    </source>
</evidence>
<keyword evidence="6" id="KW-1185">Reference proteome</keyword>
<dbReference type="EnsemblPlants" id="TraesCS5A02G343800.1">
    <property type="protein sequence ID" value="TraesCS5A02G343800.1"/>
    <property type="gene ID" value="TraesCS5A02G343800"/>
</dbReference>
<comment type="caution">
    <text evidence="2">Lacks conserved residue(s) required for the propagation of feature annotation.</text>
</comment>
<evidence type="ECO:0000313" key="6">
    <source>
        <dbReference type="Proteomes" id="UP000019116"/>
    </source>
</evidence>
<protein>
    <recommendedName>
        <fullName evidence="4">WRC domain-containing protein</fullName>
    </recommendedName>
</protein>
<accession>A0A3B6KMZ7</accession>
<dbReference type="Gramene" id="TraesCLE_scaffold_044125_01G000100.1">
    <property type="protein sequence ID" value="TraesCLE_scaffold_044125_01G000100.1"/>
    <property type="gene ID" value="TraesCLE_scaffold_044125_01G000100"/>
</dbReference>
<feature type="compositionally biased region" description="Basic and acidic residues" evidence="3">
    <location>
        <begin position="41"/>
        <end position="56"/>
    </location>
</feature>
<dbReference type="Gramene" id="TraesJAG5A03G02715250.1">
    <property type="protein sequence ID" value="TraesJAG5A03G02715250.1"/>
    <property type="gene ID" value="TraesJAG5A03G02715250"/>
</dbReference>